<keyword evidence="2" id="KW-1185">Reference proteome</keyword>
<sequence>TELSNLPENKVSEAHSAISSAINIITESQPCDPRSHPLIIETSYDSISLTNITTNSSIQKDN</sequence>
<dbReference type="EMBL" id="CAJVPV010041408">
    <property type="protein sequence ID" value="CAG8762067.1"/>
    <property type="molecule type" value="Genomic_DNA"/>
</dbReference>
<gene>
    <name evidence="1" type="ORF">AMORRO_LOCUS15997</name>
</gene>
<evidence type="ECO:0000313" key="1">
    <source>
        <dbReference type="EMBL" id="CAG8762067.1"/>
    </source>
</evidence>
<reference evidence="1" key="1">
    <citation type="submission" date="2021-06" db="EMBL/GenBank/DDBJ databases">
        <authorList>
            <person name="Kallberg Y."/>
            <person name="Tangrot J."/>
            <person name="Rosling A."/>
        </authorList>
    </citation>
    <scope>NUCLEOTIDE SEQUENCE</scope>
    <source>
        <strain evidence="1">CL551</strain>
    </source>
</reference>
<dbReference type="Proteomes" id="UP000789342">
    <property type="component" value="Unassembled WGS sequence"/>
</dbReference>
<proteinExistence type="predicted"/>
<dbReference type="AlphaFoldDB" id="A0A9N9NW10"/>
<protein>
    <submittedName>
        <fullName evidence="1">6368_t:CDS:1</fullName>
    </submittedName>
</protein>
<organism evidence="1 2">
    <name type="scientific">Acaulospora morrowiae</name>
    <dbReference type="NCBI Taxonomy" id="94023"/>
    <lineage>
        <taxon>Eukaryota</taxon>
        <taxon>Fungi</taxon>
        <taxon>Fungi incertae sedis</taxon>
        <taxon>Mucoromycota</taxon>
        <taxon>Glomeromycotina</taxon>
        <taxon>Glomeromycetes</taxon>
        <taxon>Diversisporales</taxon>
        <taxon>Acaulosporaceae</taxon>
        <taxon>Acaulospora</taxon>
    </lineage>
</organism>
<evidence type="ECO:0000313" key="2">
    <source>
        <dbReference type="Proteomes" id="UP000789342"/>
    </source>
</evidence>
<accession>A0A9N9NW10</accession>
<comment type="caution">
    <text evidence="1">The sequence shown here is derived from an EMBL/GenBank/DDBJ whole genome shotgun (WGS) entry which is preliminary data.</text>
</comment>
<name>A0A9N9NW10_9GLOM</name>
<feature type="non-terminal residue" evidence="1">
    <location>
        <position position="1"/>
    </location>
</feature>